<evidence type="ECO:0000256" key="10">
    <source>
        <dbReference type="SAM" id="Phobius"/>
    </source>
</evidence>
<dbReference type="Proteomes" id="UP001230268">
    <property type="component" value="Unassembled WGS sequence"/>
</dbReference>
<keyword evidence="4 10" id="KW-0812">Transmembrane</keyword>
<feature type="transmembrane region" description="Helical" evidence="10">
    <location>
        <begin position="157"/>
        <end position="176"/>
    </location>
</feature>
<evidence type="ECO:0000313" key="12">
    <source>
        <dbReference type="EMBL" id="KAK1444854.1"/>
    </source>
</evidence>
<evidence type="ECO:0000256" key="9">
    <source>
        <dbReference type="ARBA" id="ARBA00023136"/>
    </source>
</evidence>
<dbReference type="GO" id="GO:0005789">
    <property type="term" value="C:endoplasmic reticulum membrane"/>
    <property type="evidence" value="ECO:0007669"/>
    <property type="project" value="UniProtKB-SubCell"/>
</dbReference>
<dbReference type="CDD" id="cd01801">
    <property type="entry name" value="Ubl_TECR_like"/>
    <property type="match status" value="1"/>
</dbReference>
<dbReference type="AlphaFoldDB" id="A0AAD8UWC1"/>
<evidence type="ECO:0000256" key="6">
    <source>
        <dbReference type="ARBA" id="ARBA00022989"/>
    </source>
</evidence>
<dbReference type="EMBL" id="JAVEPI010000001">
    <property type="protein sequence ID" value="KAK1444854.1"/>
    <property type="molecule type" value="Genomic_DNA"/>
</dbReference>
<dbReference type="PANTHER" id="PTHR10556">
    <property type="entry name" value="3-OXO-5-ALPHA-STEROID 4-DEHYDROGENASE"/>
    <property type="match status" value="1"/>
</dbReference>
<evidence type="ECO:0000256" key="1">
    <source>
        <dbReference type="ARBA" id="ARBA00004477"/>
    </source>
</evidence>
<evidence type="ECO:0000256" key="4">
    <source>
        <dbReference type="ARBA" id="ARBA00022692"/>
    </source>
</evidence>
<dbReference type="InterPro" id="IPR029071">
    <property type="entry name" value="Ubiquitin-like_domsf"/>
</dbReference>
<keyword evidence="5" id="KW-0521">NADP</keyword>
<dbReference type="PANTHER" id="PTHR10556:SF28">
    <property type="entry name" value="VERY-LONG-CHAIN ENOYL-COA REDUCTASE"/>
    <property type="match status" value="1"/>
</dbReference>
<keyword evidence="9 10" id="KW-0472">Membrane</keyword>
<dbReference type="Gene3D" id="3.10.20.90">
    <property type="entry name" value="Phosphatidylinositol 3-kinase Catalytic Subunit, Chain A, domain 1"/>
    <property type="match status" value="1"/>
</dbReference>
<name>A0AAD8UWC1_BABGI</name>
<keyword evidence="13" id="KW-1185">Reference proteome</keyword>
<dbReference type="PROSITE" id="PS50244">
    <property type="entry name" value="S5A_REDUCTASE"/>
    <property type="match status" value="1"/>
</dbReference>
<organism evidence="12 13">
    <name type="scientific">Babesia gibsoni</name>
    <dbReference type="NCBI Taxonomy" id="33632"/>
    <lineage>
        <taxon>Eukaryota</taxon>
        <taxon>Sar</taxon>
        <taxon>Alveolata</taxon>
        <taxon>Apicomplexa</taxon>
        <taxon>Aconoidasida</taxon>
        <taxon>Piroplasmida</taxon>
        <taxon>Babesiidae</taxon>
        <taxon>Babesia</taxon>
    </lineage>
</organism>
<sequence>MNLLLKQSNGAFIERLTVPDDATLEDLQQIFYEKFHFYPQRQKWNVDSAAGVRLCSGRLVDYGVKDDSSLYFKDLGVQISWRLVFFLEYLGPLIIFPLLYHLPWAFYDEVGTTKSQTQVWAYSMLMFHFVKREIESLFIHKFSKTTMPIANLFKNCFHYWVLCGLGIGYYVFHPRYKTIIFYCPEEKVCLMTLFFFFEFMTLMTHLTLRNLRPRGTTTRGIPHGWGFQYVSCANYFWELMVWITFALFANTLSSYFFTFVVTVILCNWAKKKHRRYLAEFPKYDKRRKCIIPFLY</sequence>
<protein>
    <submittedName>
        <fullName evidence="12">3-oxo-5-alpha-steroid 4-dehydrogenase like protein</fullName>
    </submittedName>
</protein>
<evidence type="ECO:0000259" key="11">
    <source>
        <dbReference type="Pfam" id="PF02544"/>
    </source>
</evidence>
<keyword evidence="6 10" id="KW-1133">Transmembrane helix</keyword>
<evidence type="ECO:0000256" key="8">
    <source>
        <dbReference type="ARBA" id="ARBA00023098"/>
    </source>
</evidence>
<feature type="transmembrane region" description="Helical" evidence="10">
    <location>
        <begin position="188"/>
        <end position="208"/>
    </location>
</feature>
<evidence type="ECO:0000313" key="13">
    <source>
        <dbReference type="Proteomes" id="UP001230268"/>
    </source>
</evidence>
<feature type="transmembrane region" description="Helical" evidence="10">
    <location>
        <begin position="239"/>
        <end position="266"/>
    </location>
</feature>
<evidence type="ECO:0000256" key="2">
    <source>
        <dbReference type="ARBA" id="ARBA00007742"/>
    </source>
</evidence>
<evidence type="ECO:0000256" key="5">
    <source>
        <dbReference type="ARBA" id="ARBA00022857"/>
    </source>
</evidence>
<comment type="caution">
    <text evidence="12">The sequence shown here is derived from an EMBL/GenBank/DDBJ whole genome shotgun (WGS) entry which is preliminary data.</text>
</comment>
<feature type="transmembrane region" description="Helical" evidence="10">
    <location>
        <begin position="79"/>
        <end position="100"/>
    </location>
</feature>
<accession>A0AAD8UWC1</accession>
<dbReference type="Pfam" id="PF02544">
    <property type="entry name" value="Steroid_dh"/>
    <property type="match status" value="1"/>
</dbReference>
<keyword evidence="3" id="KW-0444">Lipid biosynthesis</keyword>
<dbReference type="SUPFAM" id="SSF54236">
    <property type="entry name" value="Ubiquitin-like"/>
    <property type="match status" value="1"/>
</dbReference>
<dbReference type="InterPro" id="IPR039357">
    <property type="entry name" value="SRD5A/TECR"/>
</dbReference>
<feature type="domain" description="3-oxo-5-alpha-steroid 4-dehydrogenase C-terminal" evidence="11">
    <location>
        <begin position="146"/>
        <end position="295"/>
    </location>
</feature>
<comment type="subcellular location">
    <subcellularLocation>
        <location evidence="1">Endoplasmic reticulum membrane</location>
        <topology evidence="1">Multi-pass membrane protein</topology>
    </subcellularLocation>
</comment>
<keyword evidence="8" id="KW-0443">Lipid metabolism</keyword>
<keyword evidence="7" id="KW-0560">Oxidoreductase</keyword>
<dbReference type="InterPro" id="IPR001104">
    <property type="entry name" value="3-oxo-5_a-steroid_4-DH_C"/>
</dbReference>
<reference evidence="12" key="1">
    <citation type="submission" date="2023-08" db="EMBL/GenBank/DDBJ databases">
        <title>Draft sequence of the Babesia gibsoni genome.</title>
        <authorList>
            <person name="Yamagishi J.Y."/>
            <person name="Xuan X.X."/>
        </authorList>
    </citation>
    <scope>NUCLEOTIDE SEQUENCE</scope>
    <source>
        <strain evidence="12">Azabu</strain>
    </source>
</reference>
<gene>
    <name evidence="12" type="ORF">BgAZ_107600</name>
</gene>
<evidence type="ECO:0000256" key="3">
    <source>
        <dbReference type="ARBA" id="ARBA00022516"/>
    </source>
</evidence>
<comment type="similarity">
    <text evidence="2">Belongs to the steroid 5-alpha reductase family.</text>
</comment>
<evidence type="ECO:0000256" key="7">
    <source>
        <dbReference type="ARBA" id="ARBA00023002"/>
    </source>
</evidence>
<dbReference type="GO" id="GO:0042761">
    <property type="term" value="P:very long-chain fatty acid biosynthetic process"/>
    <property type="evidence" value="ECO:0007669"/>
    <property type="project" value="TreeGrafter"/>
</dbReference>
<proteinExistence type="inferred from homology"/>
<dbReference type="GO" id="GO:0016627">
    <property type="term" value="F:oxidoreductase activity, acting on the CH-CH group of donors"/>
    <property type="evidence" value="ECO:0007669"/>
    <property type="project" value="InterPro"/>
</dbReference>